<reference evidence="3" key="1">
    <citation type="submission" date="2007-07" db="EMBL/GenBank/DDBJ databases">
        <title>PCAP assembly of the Caenorhabditis remanei genome.</title>
        <authorList>
            <consortium name="The Caenorhabditis remanei Sequencing Consortium"/>
            <person name="Wilson R.K."/>
        </authorList>
    </citation>
    <scope>NUCLEOTIDE SEQUENCE [LARGE SCALE GENOMIC DNA]</scope>
    <source>
        <strain evidence="3">PB4641</strain>
    </source>
</reference>
<dbReference type="AlphaFoldDB" id="E3M2D5"/>
<dbReference type="STRING" id="31234.E3M2D5"/>
<dbReference type="PROSITE" id="PS50191">
    <property type="entry name" value="CRAL_TRIO"/>
    <property type="match status" value="1"/>
</dbReference>
<dbReference type="HOGENOM" id="CLU_1483307_0_0_1"/>
<evidence type="ECO:0000313" key="4">
    <source>
        <dbReference type="Proteomes" id="UP000008281"/>
    </source>
</evidence>
<dbReference type="PANTHER" id="PTHR22826:SF211">
    <property type="entry name" value="LD43457P"/>
    <property type="match status" value="1"/>
</dbReference>
<protein>
    <recommendedName>
        <fullName evidence="2">CRAL-TRIO domain-containing protein</fullName>
    </recommendedName>
</protein>
<dbReference type="InParanoid" id="E3M2D5"/>
<gene>
    <name evidence="3" type="ORF">CRE_07543</name>
</gene>
<evidence type="ECO:0000256" key="1">
    <source>
        <dbReference type="ARBA" id="ARBA00022658"/>
    </source>
</evidence>
<dbReference type="GO" id="GO:0005737">
    <property type="term" value="C:cytoplasm"/>
    <property type="evidence" value="ECO:0007669"/>
    <property type="project" value="TreeGrafter"/>
</dbReference>
<dbReference type="GO" id="GO:0005085">
    <property type="term" value="F:guanyl-nucleotide exchange factor activity"/>
    <property type="evidence" value="ECO:0007669"/>
    <property type="project" value="UniProtKB-KW"/>
</dbReference>
<keyword evidence="1" id="KW-0344">Guanine-nucleotide releasing factor</keyword>
<dbReference type="eggNOG" id="KOG4240">
    <property type="taxonomic scope" value="Eukaryota"/>
</dbReference>
<dbReference type="OrthoDB" id="10004999at2759"/>
<dbReference type="Pfam" id="PF13716">
    <property type="entry name" value="CRAL_TRIO_2"/>
    <property type="match status" value="1"/>
</dbReference>
<evidence type="ECO:0000313" key="3">
    <source>
        <dbReference type="EMBL" id="EFO89682.1"/>
    </source>
</evidence>
<dbReference type="PANTHER" id="PTHR22826">
    <property type="entry name" value="RHO GUANINE EXCHANGE FACTOR-RELATED"/>
    <property type="match status" value="1"/>
</dbReference>
<organism evidence="4">
    <name type="scientific">Caenorhabditis remanei</name>
    <name type="common">Caenorhabditis vulgaris</name>
    <dbReference type="NCBI Taxonomy" id="31234"/>
    <lineage>
        <taxon>Eukaryota</taxon>
        <taxon>Metazoa</taxon>
        <taxon>Ecdysozoa</taxon>
        <taxon>Nematoda</taxon>
        <taxon>Chromadorea</taxon>
        <taxon>Rhabditida</taxon>
        <taxon>Rhabditina</taxon>
        <taxon>Rhabditomorpha</taxon>
        <taxon>Rhabditoidea</taxon>
        <taxon>Rhabditidae</taxon>
        <taxon>Peloderinae</taxon>
        <taxon>Caenorhabditis</taxon>
    </lineage>
</organism>
<keyword evidence="4" id="KW-1185">Reference proteome</keyword>
<feature type="domain" description="CRAL-TRIO" evidence="2">
    <location>
        <begin position="1"/>
        <end position="128"/>
    </location>
</feature>
<name>E3M2D5_CAERE</name>
<sequence>MQAAPSCYGSMVASTSEEVTTSLSKGPMTILEDSHKGFVIIIDRRSDKWSSVRTLLLQISSFFPGKICVTFVIKPEGVLQRALEVGYRGAADTCTFKVIQLESSAELRKYIHHEHLTMDVGGLIKYNHLEWVQHRMVSLMMQVLLNDTAYPSHAFFLYEKGGKGRRKKTKKEKRCIRSPAAR</sequence>
<dbReference type="InterPro" id="IPR001251">
    <property type="entry name" value="CRAL-TRIO_dom"/>
</dbReference>
<proteinExistence type="predicted"/>
<dbReference type="InterPro" id="IPR051336">
    <property type="entry name" value="RhoGEF_Guanine_NuclExch_SF"/>
</dbReference>
<accession>E3M2D5</accession>
<dbReference type="Proteomes" id="UP000008281">
    <property type="component" value="Unassembled WGS sequence"/>
</dbReference>
<dbReference type="EMBL" id="DS268422">
    <property type="protein sequence ID" value="EFO89682.1"/>
    <property type="molecule type" value="Genomic_DNA"/>
</dbReference>
<evidence type="ECO:0000259" key="2">
    <source>
        <dbReference type="PROSITE" id="PS50191"/>
    </source>
</evidence>